<dbReference type="SMART" id="SM00646">
    <property type="entry name" value="Ami_3"/>
    <property type="match status" value="1"/>
</dbReference>
<accession>A0A443J1K6</accession>
<gene>
    <name evidence="5" type="ORF">D2T33_03860</name>
</gene>
<dbReference type="GO" id="GO:0008745">
    <property type="term" value="F:N-acetylmuramoyl-L-alanine amidase activity"/>
    <property type="evidence" value="ECO:0007669"/>
    <property type="project" value="UniProtKB-EC"/>
</dbReference>
<dbReference type="InterPro" id="IPR002508">
    <property type="entry name" value="MurNAc-LAA_cat"/>
</dbReference>
<dbReference type="InterPro" id="IPR050695">
    <property type="entry name" value="N-acetylmuramoyl_amidase_3"/>
</dbReference>
<proteinExistence type="predicted"/>
<dbReference type="PANTHER" id="PTHR30404">
    <property type="entry name" value="N-ACETYLMURAMOYL-L-ALANINE AMIDASE"/>
    <property type="match status" value="1"/>
</dbReference>
<evidence type="ECO:0000256" key="1">
    <source>
        <dbReference type="ARBA" id="ARBA00001561"/>
    </source>
</evidence>
<reference evidence="5 6" key="1">
    <citation type="submission" date="2019-01" db="EMBL/GenBank/DDBJ databases">
        <title>Sinorhodobacter populi sp. nov. isolated from the symptomatic bark tissue of Populus euramericana canker.</title>
        <authorList>
            <person name="Xu G."/>
        </authorList>
    </citation>
    <scope>NUCLEOTIDE SEQUENCE [LARGE SCALE GENOMIC DNA]</scope>
    <source>
        <strain evidence="5 6">2D-5</strain>
    </source>
</reference>
<comment type="catalytic activity">
    <reaction evidence="1">
        <text>Hydrolyzes the link between N-acetylmuramoyl residues and L-amino acid residues in certain cell-wall glycopeptides.</text>
        <dbReference type="EC" id="3.5.1.28"/>
    </reaction>
</comment>
<comment type="caution">
    <text evidence="5">The sequence shown here is derived from an EMBL/GenBank/DDBJ whole genome shotgun (WGS) entry which is preliminary data.</text>
</comment>
<dbReference type="GO" id="GO:0030288">
    <property type="term" value="C:outer membrane-bounded periplasmic space"/>
    <property type="evidence" value="ECO:0007669"/>
    <property type="project" value="TreeGrafter"/>
</dbReference>
<protein>
    <recommendedName>
        <fullName evidence="2">N-acetylmuramoyl-L-alanine amidase</fullName>
        <ecNumber evidence="2">3.5.1.28</ecNumber>
    </recommendedName>
</protein>
<dbReference type="EMBL" id="SAUW01000003">
    <property type="protein sequence ID" value="RWR14354.1"/>
    <property type="molecule type" value="Genomic_DNA"/>
</dbReference>
<dbReference type="RefSeq" id="WP_128183583.1">
    <property type="nucleotide sequence ID" value="NZ_SAUV01000008.1"/>
</dbReference>
<dbReference type="GO" id="GO:0009253">
    <property type="term" value="P:peptidoglycan catabolic process"/>
    <property type="evidence" value="ECO:0007669"/>
    <property type="project" value="InterPro"/>
</dbReference>
<keyword evidence="6" id="KW-1185">Reference proteome</keyword>
<feature type="domain" description="MurNAc-LAA" evidence="4">
    <location>
        <begin position="241"/>
        <end position="396"/>
    </location>
</feature>
<dbReference type="PANTHER" id="PTHR30404:SF0">
    <property type="entry name" value="N-ACETYLMURAMOYL-L-ALANINE AMIDASE AMIC"/>
    <property type="match status" value="1"/>
</dbReference>
<organism evidence="5 6">
    <name type="scientific">Paenirhodobacter populi</name>
    <dbReference type="NCBI Taxonomy" id="2306993"/>
    <lineage>
        <taxon>Bacteria</taxon>
        <taxon>Pseudomonadati</taxon>
        <taxon>Pseudomonadota</taxon>
        <taxon>Alphaproteobacteria</taxon>
        <taxon>Rhodobacterales</taxon>
        <taxon>Rhodobacter group</taxon>
        <taxon>Paenirhodobacter</taxon>
    </lineage>
</organism>
<dbReference type="Pfam" id="PF01520">
    <property type="entry name" value="Amidase_3"/>
    <property type="match status" value="1"/>
</dbReference>
<evidence type="ECO:0000256" key="3">
    <source>
        <dbReference type="ARBA" id="ARBA00022801"/>
    </source>
</evidence>
<evidence type="ECO:0000259" key="4">
    <source>
        <dbReference type="SMART" id="SM00646"/>
    </source>
</evidence>
<name>A0A443J1K6_9RHOB</name>
<sequence length="411" mass="43972">MGTGFGARAGAAVLAVLFWLGLAVAGLAQQQLSGLARLDPARSTLLDDARGAEIVLGISQPVPFRAYLLDDPPRLVADFREVDFGRARPDAPAGDGLIRDIRWGGFRPGWSRLVAELTGPVRLDAAVEETGETPRIVLRLSPAKPEDFNARVGAPASALWDLPQPVDGGPPHLRQDGSAPLRVVLDPGHGGIDPGAEFGALDEAVLTLTFARELKEMMTRAGMQVTLTRDEDVFVSLEARVTKARALGADLFLSLHADALPEGQATGATIYLLNDTSGDRASQRLAERHDRADLLAGVDLTGQDDSIASILMDMARSETQPRSERLGRALAASIKGAGLGMHRHAIQHADFAVLKSPDIPSALLELGFLSSPRDRENLLDPEWRTQMARAILTGVEVWASADAAEARLLRQ</sequence>
<dbReference type="SUPFAM" id="SSF53187">
    <property type="entry name" value="Zn-dependent exopeptidases"/>
    <property type="match status" value="1"/>
</dbReference>
<evidence type="ECO:0000313" key="5">
    <source>
        <dbReference type="EMBL" id="RWR14354.1"/>
    </source>
</evidence>
<evidence type="ECO:0000313" key="6">
    <source>
        <dbReference type="Proteomes" id="UP000285710"/>
    </source>
</evidence>
<dbReference type="AlphaFoldDB" id="A0A443J1K6"/>
<dbReference type="EC" id="3.5.1.28" evidence="2"/>
<reference evidence="5 6" key="2">
    <citation type="submission" date="2019-01" db="EMBL/GenBank/DDBJ databases">
        <authorList>
            <person name="Li Y."/>
        </authorList>
    </citation>
    <scope>NUCLEOTIDE SEQUENCE [LARGE SCALE GENOMIC DNA]</scope>
    <source>
        <strain evidence="5 6">2D-5</strain>
    </source>
</reference>
<dbReference type="Gene3D" id="2.60.40.3500">
    <property type="match status" value="1"/>
</dbReference>
<dbReference type="Proteomes" id="UP000285710">
    <property type="component" value="Unassembled WGS sequence"/>
</dbReference>
<evidence type="ECO:0000256" key="2">
    <source>
        <dbReference type="ARBA" id="ARBA00011901"/>
    </source>
</evidence>
<keyword evidence="3" id="KW-0378">Hydrolase</keyword>
<dbReference type="Gene3D" id="3.40.630.40">
    <property type="entry name" value="Zn-dependent exopeptidases"/>
    <property type="match status" value="1"/>
</dbReference>
<dbReference type="CDD" id="cd02696">
    <property type="entry name" value="MurNAc-LAA"/>
    <property type="match status" value="1"/>
</dbReference>